<evidence type="ECO:0000313" key="7">
    <source>
        <dbReference type="EMBL" id="KOB72630.1"/>
    </source>
</evidence>
<dbReference type="Pfam" id="PF23390">
    <property type="entry name" value="Beta-prop_WDR35_2nd"/>
    <property type="match status" value="1"/>
</dbReference>
<comment type="caution">
    <text evidence="7">The sequence shown here is derived from an EMBL/GenBank/DDBJ whole genome shotgun (WGS) entry which is preliminary data.</text>
</comment>
<keyword evidence="3" id="KW-0853">WD repeat</keyword>
<evidence type="ECO:0000256" key="3">
    <source>
        <dbReference type="ARBA" id="ARBA00022574"/>
    </source>
</evidence>
<dbReference type="InterPro" id="IPR056159">
    <property type="entry name" value="Beta-prop_IFT121_TULP_N"/>
</dbReference>
<feature type="domain" description="IFT121 second beta-propeller" evidence="5">
    <location>
        <begin position="257"/>
        <end position="355"/>
    </location>
</feature>
<name>A0A0L7LB45_OPEBR</name>
<feature type="domain" description="IFT121/TULP4 N-terminal" evidence="6">
    <location>
        <begin position="46"/>
        <end position="118"/>
    </location>
</feature>
<dbReference type="SUPFAM" id="SSF50978">
    <property type="entry name" value="WD40 repeat-like"/>
    <property type="match status" value="1"/>
</dbReference>
<protein>
    <submittedName>
        <fullName evidence="7">Putative WD repeat-containing protein 35-like isoform 2</fullName>
    </submittedName>
</protein>
<evidence type="ECO:0000259" key="5">
    <source>
        <dbReference type="Pfam" id="PF23390"/>
    </source>
</evidence>
<evidence type="ECO:0000259" key="6">
    <source>
        <dbReference type="Pfam" id="PF24797"/>
    </source>
</evidence>
<dbReference type="InterPro" id="IPR015943">
    <property type="entry name" value="WD40/YVTN_repeat-like_dom_sf"/>
</dbReference>
<evidence type="ECO:0000256" key="4">
    <source>
        <dbReference type="ARBA" id="ARBA00022737"/>
    </source>
</evidence>
<evidence type="ECO:0000313" key="8">
    <source>
        <dbReference type="Proteomes" id="UP000037510"/>
    </source>
</evidence>
<dbReference type="InterPro" id="IPR036322">
    <property type="entry name" value="WD40_repeat_dom_sf"/>
</dbReference>
<evidence type="ECO:0000256" key="2">
    <source>
        <dbReference type="ARBA" id="ARBA00022490"/>
    </source>
</evidence>
<reference evidence="7 8" key="1">
    <citation type="journal article" date="2015" name="Genome Biol. Evol.">
        <title>The genome of winter moth (Operophtera brumata) provides a genomic perspective on sexual dimorphism and phenology.</title>
        <authorList>
            <person name="Derks M.F."/>
            <person name="Smit S."/>
            <person name="Salis L."/>
            <person name="Schijlen E."/>
            <person name="Bossers A."/>
            <person name="Mateman C."/>
            <person name="Pijl A.S."/>
            <person name="de Ridder D."/>
            <person name="Groenen M.A."/>
            <person name="Visser M.E."/>
            <person name="Megens H.J."/>
        </authorList>
    </citation>
    <scope>NUCLEOTIDE SEQUENCE [LARGE SCALE GENOMIC DNA]</scope>
    <source>
        <strain evidence="7">WM2013NL</strain>
        <tissue evidence="7">Head and thorax</tissue>
    </source>
</reference>
<evidence type="ECO:0000256" key="1">
    <source>
        <dbReference type="ARBA" id="ARBA00004496"/>
    </source>
</evidence>
<dbReference type="Proteomes" id="UP000037510">
    <property type="component" value="Unassembled WGS sequence"/>
</dbReference>
<dbReference type="PANTHER" id="PTHR12764">
    <property type="entry name" value="WD REPEAT DOMAIN-RELATED"/>
    <property type="match status" value="1"/>
</dbReference>
<accession>A0A0L7LB45</accession>
<dbReference type="PANTHER" id="PTHR12764:SF5">
    <property type="entry name" value="LD29485P"/>
    <property type="match status" value="1"/>
</dbReference>
<dbReference type="GO" id="GO:0061512">
    <property type="term" value="P:protein localization to cilium"/>
    <property type="evidence" value="ECO:0007669"/>
    <property type="project" value="TreeGrafter"/>
</dbReference>
<comment type="subcellular location">
    <subcellularLocation>
        <location evidence="1">Cytoplasm</location>
    </subcellularLocation>
</comment>
<keyword evidence="8" id="KW-1185">Reference proteome</keyword>
<dbReference type="AlphaFoldDB" id="A0A0L7LB45"/>
<dbReference type="InterPro" id="IPR039857">
    <property type="entry name" value="Ift122/121"/>
</dbReference>
<dbReference type="STRING" id="104452.A0A0L7LB45"/>
<keyword evidence="4" id="KW-0677">Repeat</keyword>
<dbReference type="GO" id="GO:0035721">
    <property type="term" value="P:intraciliary retrograde transport"/>
    <property type="evidence" value="ECO:0007669"/>
    <property type="project" value="TreeGrafter"/>
</dbReference>
<dbReference type="GO" id="GO:0030991">
    <property type="term" value="C:intraciliary transport particle A"/>
    <property type="evidence" value="ECO:0007669"/>
    <property type="project" value="TreeGrafter"/>
</dbReference>
<sequence length="473" mass="52965">MFIYMSKKIAIPKHSNVSCISWNHSSGYIAVGGKEGMLKVLKLESAHTGQLCVAVWNEVYQKLTTSDEHGVIIVWMLYKGSWYEEMINNRNKSTVTSAVIVGSVEGSRVWGKDLKGPGLAARSLRLAIAVDSFIYFANVKPDHKYAFYGNTLAFVSGIETSWINHIPDVIDMCGVDEYSKAVSIPVVYVTINSQAIVIAASKESFLIWKFSTPSRPRDGGFPDDTICCITASDGFLLVGRDSGTILLFSLVNFKKITKFYVIDQPGSLYLLDTDMANNISVGQALRKEVWSAQWASDNPQMLAVAEKATLYVMRDAEPEEPLTMHGYLCKFKELEITSALLDNITDKCTEQHIVRVEVKSLRDTRQLIDKRRQRLRSCGGTTTRELDSYPASTRYIPTHSRKLRSWPTFTFLLICRQETTGKQSMADEINDTILAPSIQGIVQLKENGRMLQAAAMAFQVTSALYRQRLMVVT</sequence>
<dbReference type="Gene3D" id="2.130.10.10">
    <property type="entry name" value="YVTN repeat-like/Quinoprotein amine dehydrogenase"/>
    <property type="match status" value="2"/>
</dbReference>
<dbReference type="Pfam" id="PF24797">
    <property type="entry name" value="Beta-prop_WDR35_TULP_N"/>
    <property type="match status" value="1"/>
</dbReference>
<organism evidence="7 8">
    <name type="scientific">Operophtera brumata</name>
    <name type="common">Winter moth</name>
    <name type="synonym">Phalaena brumata</name>
    <dbReference type="NCBI Taxonomy" id="104452"/>
    <lineage>
        <taxon>Eukaryota</taxon>
        <taxon>Metazoa</taxon>
        <taxon>Ecdysozoa</taxon>
        <taxon>Arthropoda</taxon>
        <taxon>Hexapoda</taxon>
        <taxon>Insecta</taxon>
        <taxon>Pterygota</taxon>
        <taxon>Neoptera</taxon>
        <taxon>Endopterygota</taxon>
        <taxon>Lepidoptera</taxon>
        <taxon>Glossata</taxon>
        <taxon>Ditrysia</taxon>
        <taxon>Geometroidea</taxon>
        <taxon>Geometridae</taxon>
        <taxon>Larentiinae</taxon>
        <taxon>Operophtera</taxon>
    </lineage>
</organism>
<dbReference type="GO" id="GO:1905515">
    <property type="term" value="P:non-motile cilium assembly"/>
    <property type="evidence" value="ECO:0007669"/>
    <property type="project" value="TreeGrafter"/>
</dbReference>
<dbReference type="GO" id="GO:0097730">
    <property type="term" value="C:non-motile cilium"/>
    <property type="evidence" value="ECO:0007669"/>
    <property type="project" value="TreeGrafter"/>
</dbReference>
<dbReference type="InterPro" id="IPR056158">
    <property type="entry name" value="Beta-prop_IFT121_2nd"/>
</dbReference>
<dbReference type="GO" id="GO:0005737">
    <property type="term" value="C:cytoplasm"/>
    <property type="evidence" value="ECO:0007669"/>
    <property type="project" value="UniProtKB-SubCell"/>
</dbReference>
<dbReference type="EMBL" id="JTDY01001887">
    <property type="protein sequence ID" value="KOB72630.1"/>
    <property type="molecule type" value="Genomic_DNA"/>
</dbReference>
<proteinExistence type="predicted"/>
<gene>
    <name evidence="7" type="ORF">OBRU01_11859</name>
</gene>
<keyword evidence="2" id="KW-0963">Cytoplasm</keyword>